<dbReference type="Proteomes" id="UP001350748">
    <property type="component" value="Unassembled WGS sequence"/>
</dbReference>
<comment type="caution">
    <text evidence="3">The sequence shown here is derived from an EMBL/GenBank/DDBJ whole genome shotgun (WGS) entry which is preliminary data.</text>
</comment>
<dbReference type="Pfam" id="PF07396">
    <property type="entry name" value="Porin_O_P"/>
    <property type="match status" value="1"/>
</dbReference>
<sequence length="600" mass="64619">MKQPAFSARSHITAGSALAALLAATAANAASSDDAMEARLRALEAQIAKLRPLEAEVAKLRRQSREAKEQAQHATGVARTAAEASGAAAKQQSSTPLMPPVFVSFKNGLFVETADKAYNFKIGGRMQFDGGGITQPLNGWSDQAGVRQVRLEIEGKAAKYWFYKLQYDFAGSQYGTPFNAPVQGGIRDFYLGLQHPILSLPFTKDPAFIHIGSYFEPFSLEFTTSSRFRDFIERAMAVETIAPSRHLGAAIGAYGDNWSAKGGVFTTSFEDLNTNPSTAVSVPYFIPAKTGWASTGGGQYFEFTGRATYAPILTEHDLLHVGVSGRYHQPNSATGLSDDRVLRVGNRIRSEAYILNQGLLGTPDLSCGSIILPVWSSASSAHCVNNVESFGVELSAAHGPFSLQAEYLGQQVNRNTTNIALARLAGAFAPGGGSQYFSGFYVYGQWYLTGEERAAAYDVTNKIGANFNQIKIKHPLSEGGFGALGVAARYSEVNLNSGPYSGSGLYNMLAYTTLIAPNPAATSYIANAGVVGGRQQNATLGINWYPDNGFHFQFNWTHVLQASAPLNDYALFSSGVPTRQGAYFNGAHPDLFEARAQVYW</sequence>
<dbReference type="Gene3D" id="2.40.160.10">
    <property type="entry name" value="Porin"/>
    <property type="match status" value="1"/>
</dbReference>
<evidence type="ECO:0000256" key="1">
    <source>
        <dbReference type="SAM" id="MobiDB-lite"/>
    </source>
</evidence>
<keyword evidence="4" id="KW-1185">Reference proteome</keyword>
<dbReference type="InterPro" id="IPR010870">
    <property type="entry name" value="Porin_O/P"/>
</dbReference>
<proteinExistence type="predicted"/>
<reference evidence="3 4" key="1">
    <citation type="submission" date="2024-02" db="EMBL/GenBank/DDBJ databases">
        <authorList>
            <person name="Grouzdev D."/>
        </authorList>
    </citation>
    <scope>NUCLEOTIDE SEQUENCE [LARGE SCALE GENOMIC DNA]</scope>
    <source>
        <strain evidence="3 4">9N</strain>
    </source>
</reference>
<accession>A0ABU7XD91</accession>
<name>A0ABU7XD91_9HYPH</name>
<dbReference type="RefSeq" id="WP_332080262.1">
    <property type="nucleotide sequence ID" value="NZ_JAZHYN010000004.1"/>
</dbReference>
<feature type="signal peptide" evidence="2">
    <location>
        <begin position="1"/>
        <end position="29"/>
    </location>
</feature>
<evidence type="ECO:0000256" key="2">
    <source>
        <dbReference type="SAM" id="SignalP"/>
    </source>
</evidence>
<organism evidence="3 4">
    <name type="scientific">Methylocystis borbori</name>
    <dbReference type="NCBI Taxonomy" id="3118750"/>
    <lineage>
        <taxon>Bacteria</taxon>
        <taxon>Pseudomonadati</taxon>
        <taxon>Pseudomonadota</taxon>
        <taxon>Alphaproteobacteria</taxon>
        <taxon>Hyphomicrobiales</taxon>
        <taxon>Methylocystaceae</taxon>
        <taxon>Methylocystis</taxon>
    </lineage>
</organism>
<evidence type="ECO:0000313" key="3">
    <source>
        <dbReference type="EMBL" id="MEF3365356.1"/>
    </source>
</evidence>
<feature type="compositionally biased region" description="Low complexity" evidence="1">
    <location>
        <begin position="78"/>
        <end position="89"/>
    </location>
</feature>
<evidence type="ECO:0000313" key="4">
    <source>
        <dbReference type="Proteomes" id="UP001350748"/>
    </source>
</evidence>
<dbReference type="EMBL" id="JAZHYN010000004">
    <property type="protein sequence ID" value="MEF3365356.1"/>
    <property type="molecule type" value="Genomic_DNA"/>
</dbReference>
<keyword evidence="2" id="KW-0732">Signal</keyword>
<gene>
    <name evidence="3" type="ORF">V3H18_02290</name>
</gene>
<feature type="chain" id="PRO_5045098076" evidence="2">
    <location>
        <begin position="30"/>
        <end position="600"/>
    </location>
</feature>
<protein>
    <submittedName>
        <fullName evidence="3">Porin</fullName>
    </submittedName>
</protein>
<dbReference type="InterPro" id="IPR023614">
    <property type="entry name" value="Porin_dom_sf"/>
</dbReference>
<feature type="region of interest" description="Disordered" evidence="1">
    <location>
        <begin position="64"/>
        <end position="92"/>
    </location>
</feature>